<dbReference type="EMBL" id="CP095073">
    <property type="protein sequence ID" value="UOQ45938.1"/>
    <property type="molecule type" value="Genomic_DNA"/>
</dbReference>
<reference evidence="3 4" key="1">
    <citation type="submission" date="2022-04" db="EMBL/GenBank/DDBJ databases">
        <title>Halobacillus sp. isolated from saltern.</title>
        <authorList>
            <person name="Won M."/>
            <person name="Lee C.-M."/>
            <person name="Woen H.-Y."/>
            <person name="Kwon S.-W."/>
        </authorList>
    </citation>
    <scope>NUCLEOTIDE SEQUENCE [LARGE SCALE GENOMIC DNA]</scope>
    <source>
        <strain evidence="3 4">SSBR10-3</strain>
    </source>
</reference>
<protein>
    <submittedName>
        <fullName evidence="3">Helix-turn-helix transcriptional regulator</fullName>
    </submittedName>
</protein>
<accession>A0ABY4ENA5</accession>
<dbReference type="PROSITE" id="PS50943">
    <property type="entry name" value="HTH_CROC1"/>
    <property type="match status" value="1"/>
</dbReference>
<dbReference type="InterPro" id="IPR001387">
    <property type="entry name" value="Cro/C1-type_HTH"/>
</dbReference>
<dbReference type="SUPFAM" id="SSF47413">
    <property type="entry name" value="lambda repressor-like DNA-binding domains"/>
    <property type="match status" value="1"/>
</dbReference>
<keyword evidence="4" id="KW-1185">Reference proteome</keyword>
<organism evidence="3 4">
    <name type="scientific">Halobacillus salinarum</name>
    <dbReference type="NCBI Taxonomy" id="2932257"/>
    <lineage>
        <taxon>Bacteria</taxon>
        <taxon>Bacillati</taxon>
        <taxon>Bacillota</taxon>
        <taxon>Bacilli</taxon>
        <taxon>Bacillales</taxon>
        <taxon>Bacillaceae</taxon>
        <taxon>Halobacillus</taxon>
    </lineage>
</organism>
<dbReference type="RefSeq" id="WP_244712882.1">
    <property type="nucleotide sequence ID" value="NZ_CP095073.1"/>
</dbReference>
<dbReference type="PANTHER" id="PTHR46558">
    <property type="entry name" value="TRACRIPTIONAL REGULATORY PROTEIN-RELATED-RELATED"/>
    <property type="match status" value="1"/>
</dbReference>
<dbReference type="CDD" id="cd00093">
    <property type="entry name" value="HTH_XRE"/>
    <property type="match status" value="1"/>
</dbReference>
<dbReference type="InterPro" id="IPR010982">
    <property type="entry name" value="Lambda_DNA-bd_dom_sf"/>
</dbReference>
<evidence type="ECO:0000313" key="3">
    <source>
        <dbReference type="EMBL" id="UOQ45938.1"/>
    </source>
</evidence>
<evidence type="ECO:0000259" key="2">
    <source>
        <dbReference type="PROSITE" id="PS50943"/>
    </source>
</evidence>
<name>A0ABY4ENA5_9BACI</name>
<proteinExistence type="predicted"/>
<dbReference type="Pfam" id="PF01381">
    <property type="entry name" value="HTH_3"/>
    <property type="match status" value="1"/>
</dbReference>
<sequence>MKNRLAEFRKKHSLSQDKLAEKLQVSRQTIISIEKDRYSPSLPLAFEISRMFGVSIEELFIYEENQEGG</sequence>
<dbReference type="SMART" id="SM00530">
    <property type="entry name" value="HTH_XRE"/>
    <property type="match status" value="1"/>
</dbReference>
<feature type="domain" description="HTH cro/C1-type" evidence="2">
    <location>
        <begin position="5"/>
        <end position="59"/>
    </location>
</feature>
<dbReference type="PANTHER" id="PTHR46558:SF4">
    <property type="entry name" value="DNA-BIDING PHAGE PROTEIN"/>
    <property type="match status" value="1"/>
</dbReference>
<dbReference type="Gene3D" id="1.10.260.40">
    <property type="entry name" value="lambda repressor-like DNA-binding domains"/>
    <property type="match status" value="1"/>
</dbReference>
<evidence type="ECO:0000256" key="1">
    <source>
        <dbReference type="ARBA" id="ARBA00023125"/>
    </source>
</evidence>
<evidence type="ECO:0000313" key="4">
    <source>
        <dbReference type="Proteomes" id="UP000831787"/>
    </source>
</evidence>
<keyword evidence="1" id="KW-0238">DNA-binding</keyword>
<dbReference type="Proteomes" id="UP000831787">
    <property type="component" value="Chromosome"/>
</dbReference>
<gene>
    <name evidence="3" type="ORF">MUN89_08460</name>
</gene>